<feature type="domain" description="ABC transmembrane type-1" evidence="9">
    <location>
        <begin position="57"/>
        <end position="266"/>
    </location>
</feature>
<dbReference type="PROSITE" id="PS50928">
    <property type="entry name" value="ABC_TM1"/>
    <property type="match status" value="1"/>
</dbReference>
<feature type="transmembrane region" description="Helical" evidence="8">
    <location>
        <begin position="21"/>
        <end position="39"/>
    </location>
</feature>
<evidence type="ECO:0000256" key="2">
    <source>
        <dbReference type="ARBA" id="ARBA00022448"/>
    </source>
</evidence>
<feature type="transmembrane region" description="Helical" evidence="8">
    <location>
        <begin position="247"/>
        <end position="265"/>
    </location>
</feature>
<dbReference type="Proteomes" id="UP000640489">
    <property type="component" value="Unassembled WGS sequence"/>
</dbReference>
<dbReference type="InterPro" id="IPR000515">
    <property type="entry name" value="MetI-like"/>
</dbReference>
<evidence type="ECO:0000259" key="9">
    <source>
        <dbReference type="PROSITE" id="PS50928"/>
    </source>
</evidence>
<dbReference type="InterPro" id="IPR010065">
    <property type="entry name" value="AA_ABC_transptr_permease_3TM"/>
</dbReference>
<dbReference type="EMBL" id="JADKPN010000020">
    <property type="protein sequence ID" value="MBF4765909.1"/>
    <property type="molecule type" value="Genomic_DNA"/>
</dbReference>
<keyword evidence="2 8" id="KW-0813">Transport</keyword>
<dbReference type="PANTHER" id="PTHR30614">
    <property type="entry name" value="MEMBRANE COMPONENT OF AMINO ACID ABC TRANSPORTER"/>
    <property type="match status" value="1"/>
</dbReference>
<organism evidence="10 11">
    <name type="scientific">Nocardioides islandensis</name>
    <dbReference type="NCBI Taxonomy" id="433663"/>
    <lineage>
        <taxon>Bacteria</taxon>
        <taxon>Bacillati</taxon>
        <taxon>Actinomycetota</taxon>
        <taxon>Actinomycetes</taxon>
        <taxon>Propionibacteriales</taxon>
        <taxon>Nocardioidaceae</taxon>
        <taxon>Nocardioides</taxon>
    </lineage>
</organism>
<dbReference type="PANTHER" id="PTHR30614:SF0">
    <property type="entry name" value="L-CYSTINE TRANSPORT SYSTEM PERMEASE PROTEIN TCYL"/>
    <property type="match status" value="1"/>
</dbReference>
<dbReference type="Gene3D" id="1.10.3720.10">
    <property type="entry name" value="MetI-like"/>
    <property type="match status" value="1"/>
</dbReference>
<evidence type="ECO:0000313" key="10">
    <source>
        <dbReference type="EMBL" id="MBF4765909.1"/>
    </source>
</evidence>
<dbReference type="GO" id="GO:0006865">
    <property type="term" value="P:amino acid transport"/>
    <property type="evidence" value="ECO:0007669"/>
    <property type="project" value="UniProtKB-KW"/>
</dbReference>
<evidence type="ECO:0000313" key="11">
    <source>
        <dbReference type="Proteomes" id="UP000640489"/>
    </source>
</evidence>
<evidence type="ECO:0000256" key="1">
    <source>
        <dbReference type="ARBA" id="ARBA00004651"/>
    </source>
</evidence>
<dbReference type="NCBIfam" id="TIGR01726">
    <property type="entry name" value="HEQRo_perm_3TM"/>
    <property type="match status" value="1"/>
</dbReference>
<keyword evidence="4 8" id="KW-0812">Transmembrane</keyword>
<dbReference type="SUPFAM" id="SSF161098">
    <property type="entry name" value="MetI-like"/>
    <property type="match status" value="1"/>
</dbReference>
<dbReference type="GO" id="GO:0022857">
    <property type="term" value="F:transmembrane transporter activity"/>
    <property type="evidence" value="ECO:0007669"/>
    <property type="project" value="InterPro"/>
</dbReference>
<feature type="transmembrane region" description="Helical" evidence="8">
    <location>
        <begin position="136"/>
        <end position="157"/>
    </location>
</feature>
<evidence type="ECO:0000256" key="3">
    <source>
        <dbReference type="ARBA" id="ARBA00022475"/>
    </source>
</evidence>
<comment type="subcellular location">
    <subcellularLocation>
        <location evidence="1 8">Cell membrane</location>
        <topology evidence="1 8">Multi-pass membrane protein</topology>
    </subcellularLocation>
</comment>
<dbReference type="RefSeq" id="WP_194709092.1">
    <property type="nucleotide sequence ID" value="NZ_JADKPN010000020.1"/>
</dbReference>
<comment type="similarity">
    <text evidence="8">Belongs to the binding-protein-dependent transport system permease family.</text>
</comment>
<keyword evidence="11" id="KW-1185">Reference proteome</keyword>
<dbReference type="InterPro" id="IPR043429">
    <property type="entry name" value="ArtM/GltK/GlnP/TcyL/YhdX-like"/>
</dbReference>
<evidence type="ECO:0000256" key="5">
    <source>
        <dbReference type="ARBA" id="ARBA00022970"/>
    </source>
</evidence>
<feature type="transmembrane region" description="Helical" evidence="8">
    <location>
        <begin position="93"/>
        <end position="116"/>
    </location>
</feature>
<name>A0A930VE98_9ACTN</name>
<dbReference type="GO" id="GO:0043190">
    <property type="term" value="C:ATP-binding cassette (ABC) transporter complex"/>
    <property type="evidence" value="ECO:0007669"/>
    <property type="project" value="InterPro"/>
</dbReference>
<reference evidence="10" key="1">
    <citation type="submission" date="2020-11" db="EMBL/GenBank/DDBJ databases">
        <title>Nocardioides sp. nov., isolated from Soil of Cynanchum wilfordii Hemsley rhizosphere.</title>
        <authorList>
            <person name="Lee J.-S."/>
            <person name="Suh M.K."/>
            <person name="Kim J.-S."/>
        </authorList>
    </citation>
    <scope>NUCLEOTIDE SEQUENCE</scope>
    <source>
        <strain evidence="10">KCTC 19275</strain>
    </source>
</reference>
<keyword evidence="7 8" id="KW-0472">Membrane</keyword>
<protein>
    <submittedName>
        <fullName evidence="10">Amino acid ABC transporter permease</fullName>
    </submittedName>
</protein>
<proteinExistence type="inferred from homology"/>
<accession>A0A930VE98</accession>
<keyword evidence="6 8" id="KW-1133">Transmembrane helix</keyword>
<feature type="transmembrane region" description="Helical" evidence="8">
    <location>
        <begin position="59"/>
        <end position="81"/>
    </location>
</feature>
<gene>
    <name evidence="10" type="ORF">ISU07_22470</name>
</gene>
<sequence>MSDTWERVQLASARVPFRLKVGAVWIVLFLMLGFVGNAAGFDLQWIRDNIRYISGGLRYTLFIAVCGIALAVVMALLGALCRISRNPVAYGVAGFYVSFFRGTPLIVQMFLLYLALPPVGRNLAAKYSWLPDGFDQALILEAATAGIIALGLNYGAYMTEIFRAGIQSVAGGQGEAADALGMTYGQKMRKVVLPQAFRVIIPPTGNEFIAMMKDTALVSFLGVTAASAEIFRRSQLVGKADFKNLEAYVAVALVYWGLTAIFTFFQARLEKRIGRGYDRAHVARAMAAAASQGQPRGGGGLVG</sequence>
<keyword evidence="3" id="KW-1003">Cell membrane</keyword>
<dbReference type="AlphaFoldDB" id="A0A930VE98"/>
<evidence type="ECO:0000256" key="8">
    <source>
        <dbReference type="RuleBase" id="RU363032"/>
    </source>
</evidence>
<feature type="transmembrane region" description="Helical" evidence="8">
    <location>
        <begin position="208"/>
        <end position="227"/>
    </location>
</feature>
<evidence type="ECO:0000256" key="4">
    <source>
        <dbReference type="ARBA" id="ARBA00022692"/>
    </source>
</evidence>
<evidence type="ECO:0000256" key="7">
    <source>
        <dbReference type="ARBA" id="ARBA00023136"/>
    </source>
</evidence>
<keyword evidence="5" id="KW-0029">Amino-acid transport</keyword>
<dbReference type="CDD" id="cd06261">
    <property type="entry name" value="TM_PBP2"/>
    <property type="match status" value="1"/>
</dbReference>
<dbReference type="Pfam" id="PF00528">
    <property type="entry name" value="BPD_transp_1"/>
    <property type="match status" value="1"/>
</dbReference>
<dbReference type="InterPro" id="IPR035906">
    <property type="entry name" value="MetI-like_sf"/>
</dbReference>
<evidence type="ECO:0000256" key="6">
    <source>
        <dbReference type="ARBA" id="ARBA00022989"/>
    </source>
</evidence>
<comment type="caution">
    <text evidence="10">The sequence shown here is derived from an EMBL/GenBank/DDBJ whole genome shotgun (WGS) entry which is preliminary data.</text>
</comment>